<dbReference type="PANTHER" id="PTHR21319:SF0">
    <property type="entry name" value="AND RING FINGER DOMAIN PROTEIN, PUTATIVE (AFU_ORTHOLOGUE AFUA_1G08900)-RELATED"/>
    <property type="match status" value="1"/>
</dbReference>
<dbReference type="RefSeq" id="XP_018738076.1">
    <property type="nucleotide sequence ID" value="XM_018880238.1"/>
</dbReference>
<evidence type="ECO:0000256" key="2">
    <source>
        <dbReference type="ARBA" id="ARBA00022771"/>
    </source>
</evidence>
<feature type="region of interest" description="Disordered" evidence="5">
    <location>
        <begin position="27"/>
        <end position="106"/>
    </location>
</feature>
<dbReference type="GO" id="GO:0005634">
    <property type="term" value="C:nucleus"/>
    <property type="evidence" value="ECO:0007669"/>
    <property type="project" value="TreeGrafter"/>
</dbReference>
<protein>
    <submittedName>
        <fullName evidence="9">Zinc finger protein 420</fullName>
    </submittedName>
</protein>
<dbReference type="Gene3D" id="2.20.28.10">
    <property type="match status" value="1"/>
</dbReference>
<reference evidence="9 10" key="1">
    <citation type="submission" date="2016-02" db="EMBL/GenBank/DDBJ databases">
        <title>Complete genome sequence and transcriptome regulation of the pentose utilising yeast Sugiyamaella lignohabitans.</title>
        <authorList>
            <person name="Bellasio M."/>
            <person name="Peymann A."/>
            <person name="Valli M."/>
            <person name="Sipitzky M."/>
            <person name="Graf A."/>
            <person name="Sauer M."/>
            <person name="Marx H."/>
            <person name="Mattanovich D."/>
        </authorList>
    </citation>
    <scope>NUCLEOTIDE SEQUENCE [LARGE SCALE GENOMIC DNA]</scope>
    <source>
        <strain evidence="9 10">CBS 10342</strain>
    </source>
</reference>
<name>A0A167FRA0_9ASCO</name>
<feature type="domain" description="CTCHY-type" evidence="8">
    <location>
        <begin position="458"/>
        <end position="524"/>
    </location>
</feature>
<dbReference type="SMART" id="SM00184">
    <property type="entry name" value="RING"/>
    <property type="match status" value="1"/>
</dbReference>
<feature type="compositionally biased region" description="Basic residues" evidence="5">
    <location>
        <begin position="76"/>
        <end position="88"/>
    </location>
</feature>
<dbReference type="PROSITE" id="PS51270">
    <property type="entry name" value="ZF_CTCHY"/>
    <property type="match status" value="1"/>
</dbReference>
<feature type="region of interest" description="Disordered" evidence="5">
    <location>
        <begin position="210"/>
        <end position="272"/>
    </location>
</feature>
<dbReference type="GO" id="GO:0008270">
    <property type="term" value="F:zinc ion binding"/>
    <property type="evidence" value="ECO:0007669"/>
    <property type="project" value="UniProtKB-KW"/>
</dbReference>
<feature type="compositionally biased region" description="Acidic residues" evidence="5">
    <location>
        <begin position="338"/>
        <end position="367"/>
    </location>
</feature>
<dbReference type="Proteomes" id="UP000189580">
    <property type="component" value="Chromosome b"/>
</dbReference>
<dbReference type="Pfam" id="PF13639">
    <property type="entry name" value="zf-RING_2"/>
    <property type="match status" value="1"/>
</dbReference>
<dbReference type="GO" id="GO:0061630">
    <property type="term" value="F:ubiquitin protein ligase activity"/>
    <property type="evidence" value="ECO:0007669"/>
    <property type="project" value="TreeGrafter"/>
</dbReference>
<keyword evidence="2 4" id="KW-0863">Zinc-finger</keyword>
<dbReference type="InterPro" id="IPR037275">
    <property type="entry name" value="Znf_CTCHY_sf"/>
</dbReference>
<dbReference type="SUPFAM" id="SSF57850">
    <property type="entry name" value="RING/U-box"/>
    <property type="match status" value="1"/>
</dbReference>
<proteinExistence type="predicted"/>
<evidence type="ECO:0000259" key="8">
    <source>
        <dbReference type="PROSITE" id="PS51270"/>
    </source>
</evidence>
<feature type="compositionally biased region" description="Basic and acidic residues" evidence="5">
    <location>
        <begin position="27"/>
        <end position="38"/>
    </location>
</feature>
<dbReference type="GO" id="GO:0006511">
    <property type="term" value="P:ubiquitin-dependent protein catabolic process"/>
    <property type="evidence" value="ECO:0007669"/>
    <property type="project" value="TreeGrafter"/>
</dbReference>
<evidence type="ECO:0000256" key="1">
    <source>
        <dbReference type="ARBA" id="ARBA00022723"/>
    </source>
</evidence>
<dbReference type="PROSITE" id="PS51266">
    <property type="entry name" value="ZF_CHY"/>
    <property type="match status" value="1"/>
</dbReference>
<evidence type="ECO:0000313" key="10">
    <source>
        <dbReference type="Proteomes" id="UP000189580"/>
    </source>
</evidence>
<dbReference type="CDD" id="cd16464">
    <property type="entry name" value="RING-H2_Pirh2-like"/>
    <property type="match status" value="1"/>
</dbReference>
<dbReference type="InterPro" id="IPR001841">
    <property type="entry name" value="Znf_RING"/>
</dbReference>
<dbReference type="SUPFAM" id="SSF161245">
    <property type="entry name" value="Zinc hairpin stack"/>
    <property type="match status" value="1"/>
</dbReference>
<dbReference type="InterPro" id="IPR039512">
    <property type="entry name" value="RCHY1_zinc-ribbon"/>
</dbReference>
<feature type="domain" description="CHY-type" evidence="7">
    <location>
        <begin position="389"/>
        <end position="456"/>
    </location>
</feature>
<dbReference type="SUPFAM" id="SSF161219">
    <property type="entry name" value="CHY zinc finger-like"/>
    <property type="match status" value="1"/>
</dbReference>
<sequence>MEAFDGYLAHIRRPLSSLFQREGDGTAEIRSDIEDGKSTVDTGLKTFDDSDDKTQVAGNPSDENKIKSSGNSKGKGVSRKKKKAKANKIRPVSGSAIDSESESEEDEMDLIGRFSFAPFFSSANTNDNNPSQGSGSGSYYGFMSLEHYHWLIQQYLSPYGEPSGIIAAKDPEVPPPIDHVGFVDTDSHTQTGSSGSYSARAFLTNLLSSRSSSAPVNATNSATNSAEEDEEKRKQRKNRKRRLLLRQRRLSRHKSMNSGPTRPSPLGPPSDLLSEKELRQRILEIKEMNLNDRERDRMVQTLMTENYYRIKGLKIEGAEVEEDNISHRLNRVKLENVNDGDNESDENDFDDLDDDGEVGDDDDDYDVDDEDISLSVITAKDKEPSYTDETCEVLGCEHYQRGCKLQCSTCDSWYTCRMCHDAEETHKLIRRDTRNMVCMYCKTAQPAAQECRTCHEIMARYYCDICKLWDDDIHKSIFHCDDCGICRIGKGLGKDFFHCKTCNVCMSIELENAHRCIEHSTECDCPICGEFMFTSTETVVFMKCGHSIHQSCYHEHTRNSYKCPTCQRSVINMEASFRILDAEIASQVLPEPYVNWRSIIVCNDCSAKSNVPFHFLGLKCSTCRSYNTSQLKLIKPEEFDVTGLDRALIMSAVDLSDVTIESE</sequence>
<feature type="region of interest" description="Disordered" evidence="5">
    <location>
        <begin position="336"/>
        <end position="367"/>
    </location>
</feature>
<keyword evidence="10" id="KW-1185">Reference proteome</keyword>
<feature type="compositionally biased region" description="Basic residues" evidence="5">
    <location>
        <begin position="234"/>
        <end position="255"/>
    </location>
</feature>
<accession>A0A167FRA0</accession>
<organism evidence="9 10">
    <name type="scientific">Sugiyamaella lignohabitans</name>
    <dbReference type="NCBI Taxonomy" id="796027"/>
    <lineage>
        <taxon>Eukaryota</taxon>
        <taxon>Fungi</taxon>
        <taxon>Dikarya</taxon>
        <taxon>Ascomycota</taxon>
        <taxon>Saccharomycotina</taxon>
        <taxon>Dipodascomycetes</taxon>
        <taxon>Dipodascales</taxon>
        <taxon>Trichomonascaceae</taxon>
        <taxon>Sugiyamaella</taxon>
    </lineage>
</organism>
<dbReference type="EMBL" id="CP014503">
    <property type="protein sequence ID" value="ANB15599.1"/>
    <property type="molecule type" value="Genomic_DNA"/>
</dbReference>
<dbReference type="GO" id="GO:0016567">
    <property type="term" value="P:protein ubiquitination"/>
    <property type="evidence" value="ECO:0007669"/>
    <property type="project" value="TreeGrafter"/>
</dbReference>
<dbReference type="PANTHER" id="PTHR21319">
    <property type="entry name" value="RING FINGER AND CHY ZINC FINGER DOMAIN-CONTAINING PROTEIN 1"/>
    <property type="match status" value="1"/>
</dbReference>
<feature type="domain" description="RING-type" evidence="6">
    <location>
        <begin position="525"/>
        <end position="567"/>
    </location>
</feature>
<dbReference type="InterPro" id="IPR017921">
    <property type="entry name" value="Znf_CTCHY"/>
</dbReference>
<dbReference type="PROSITE" id="PS50089">
    <property type="entry name" value="ZF_RING_2"/>
    <property type="match status" value="1"/>
</dbReference>
<dbReference type="GeneID" id="30035232"/>
<evidence type="ECO:0000259" key="7">
    <source>
        <dbReference type="PROSITE" id="PS51266"/>
    </source>
</evidence>
<dbReference type="KEGG" id="slb:AWJ20_3232"/>
<dbReference type="OrthoDB" id="411372at2759"/>
<gene>
    <name evidence="9" type="primary">ADR1</name>
    <name evidence="9" type="ORF">AWJ20_3232</name>
</gene>
<evidence type="ECO:0000313" key="9">
    <source>
        <dbReference type="EMBL" id="ANB15599.1"/>
    </source>
</evidence>
<keyword evidence="1" id="KW-0479">Metal-binding</keyword>
<evidence type="ECO:0000259" key="6">
    <source>
        <dbReference type="PROSITE" id="PS50089"/>
    </source>
</evidence>
<evidence type="ECO:0000256" key="4">
    <source>
        <dbReference type="PROSITE-ProRule" id="PRU00601"/>
    </source>
</evidence>
<evidence type="ECO:0000256" key="5">
    <source>
        <dbReference type="SAM" id="MobiDB-lite"/>
    </source>
</evidence>
<keyword evidence="3" id="KW-0862">Zinc</keyword>
<dbReference type="Pfam" id="PF05495">
    <property type="entry name" value="zf-CHY"/>
    <property type="match status" value="1"/>
</dbReference>
<dbReference type="InterPro" id="IPR013083">
    <property type="entry name" value="Znf_RING/FYVE/PHD"/>
</dbReference>
<dbReference type="AlphaFoldDB" id="A0A167FRA0"/>
<feature type="compositionally biased region" description="Polar residues" evidence="5">
    <location>
        <begin position="210"/>
        <end position="225"/>
    </location>
</feature>
<evidence type="ECO:0000256" key="3">
    <source>
        <dbReference type="ARBA" id="ARBA00022833"/>
    </source>
</evidence>
<dbReference type="Pfam" id="PF14599">
    <property type="entry name" value="zinc_ribbon_6"/>
    <property type="match status" value="1"/>
</dbReference>
<dbReference type="InterPro" id="IPR008913">
    <property type="entry name" value="Znf_CHY"/>
</dbReference>
<dbReference type="InterPro" id="IPR037274">
    <property type="entry name" value="Znf_CHY_sf"/>
</dbReference>
<dbReference type="Gene3D" id="3.30.40.10">
    <property type="entry name" value="Zinc/RING finger domain, C3HC4 (zinc finger)"/>
    <property type="match status" value="1"/>
</dbReference>